<dbReference type="CDD" id="cd08946">
    <property type="entry name" value="SDR_e"/>
    <property type="match status" value="1"/>
</dbReference>
<reference evidence="2" key="1">
    <citation type="submission" date="2023-03" db="EMBL/GenBank/DDBJ databases">
        <authorList>
            <person name="Steffen K."/>
            <person name="Cardenas P."/>
        </authorList>
    </citation>
    <scope>NUCLEOTIDE SEQUENCE</scope>
</reference>
<evidence type="ECO:0000313" key="3">
    <source>
        <dbReference type="Proteomes" id="UP001174909"/>
    </source>
</evidence>
<dbReference type="InterPro" id="IPR036291">
    <property type="entry name" value="NAD(P)-bd_dom_sf"/>
</dbReference>
<dbReference type="AlphaFoldDB" id="A0AA35WPL5"/>
<dbReference type="Gene3D" id="3.40.50.720">
    <property type="entry name" value="NAD(P)-binding Rossmann-like Domain"/>
    <property type="match status" value="1"/>
</dbReference>
<feature type="domain" description="NAD-dependent epimerase/dehydratase" evidence="1">
    <location>
        <begin position="3"/>
        <end position="234"/>
    </location>
</feature>
<gene>
    <name evidence="2" type="ORF">GBAR_LOCUS16046</name>
</gene>
<dbReference type="SUPFAM" id="SSF51735">
    <property type="entry name" value="NAD(P)-binding Rossmann-fold domains"/>
    <property type="match status" value="1"/>
</dbReference>
<dbReference type="PANTHER" id="PTHR43245">
    <property type="entry name" value="BIFUNCTIONAL POLYMYXIN RESISTANCE PROTEIN ARNA"/>
    <property type="match status" value="1"/>
</dbReference>
<accession>A0AA35WPL5</accession>
<dbReference type="EMBL" id="CASHTH010002320">
    <property type="protein sequence ID" value="CAI8028149.1"/>
    <property type="molecule type" value="Genomic_DNA"/>
</dbReference>
<dbReference type="Pfam" id="PF01370">
    <property type="entry name" value="Epimerase"/>
    <property type="match status" value="1"/>
</dbReference>
<organism evidence="2 3">
    <name type="scientific">Geodia barretti</name>
    <name type="common">Barrett's horny sponge</name>
    <dbReference type="NCBI Taxonomy" id="519541"/>
    <lineage>
        <taxon>Eukaryota</taxon>
        <taxon>Metazoa</taxon>
        <taxon>Porifera</taxon>
        <taxon>Demospongiae</taxon>
        <taxon>Heteroscleromorpha</taxon>
        <taxon>Tetractinellida</taxon>
        <taxon>Astrophorina</taxon>
        <taxon>Geodiidae</taxon>
        <taxon>Geodia</taxon>
    </lineage>
</organism>
<dbReference type="InterPro" id="IPR050177">
    <property type="entry name" value="Lipid_A_modif_metabolic_enz"/>
</dbReference>
<proteinExistence type="predicted"/>
<keyword evidence="3" id="KW-1185">Reference proteome</keyword>
<sequence length="311" mass="34066">MTVLVLGASGFIGPRVVRKLVERGEDVYATDINPLPDIPGVDAGVVRSSRVDITDFEQVTRAIVESQPDRIINLAYLLGGGEGNPHHQMRLNILGMDNCFEAGRLLGVNRIVYASSVAVSGQQSNFGDRDANEDDATHGTSQYAVHKIFNEFQAKMFNENYGMSITGIRPANVTGPDKVRGSVDHVRCVTLPSRGEPVSFPYQEMMRLPIHVEDIAEAFVRVSLADSSESQVYNSGGTPISLGDLAEMVRGYLPDAQISFDNEGGREHSGNYMVDNSRLLTEFELSYPPLQQRVLEIINAVREDEGLPLLG</sequence>
<protein>
    <submittedName>
        <fullName evidence="2">Protein CapI</fullName>
    </submittedName>
</protein>
<name>A0AA35WPL5_GEOBA</name>
<dbReference type="Proteomes" id="UP001174909">
    <property type="component" value="Unassembled WGS sequence"/>
</dbReference>
<dbReference type="InterPro" id="IPR001509">
    <property type="entry name" value="Epimerase_deHydtase"/>
</dbReference>
<evidence type="ECO:0000313" key="2">
    <source>
        <dbReference type="EMBL" id="CAI8028149.1"/>
    </source>
</evidence>
<evidence type="ECO:0000259" key="1">
    <source>
        <dbReference type="Pfam" id="PF01370"/>
    </source>
</evidence>
<comment type="caution">
    <text evidence="2">The sequence shown here is derived from an EMBL/GenBank/DDBJ whole genome shotgun (WGS) entry which is preliminary data.</text>
</comment>